<feature type="region of interest" description="Disordered" evidence="7">
    <location>
        <begin position="31"/>
        <end position="50"/>
    </location>
</feature>
<dbReference type="Gene3D" id="1.10.510.10">
    <property type="entry name" value="Transferase(Phosphotransferase) domain 1"/>
    <property type="match status" value="1"/>
</dbReference>
<feature type="region of interest" description="Disordered" evidence="7">
    <location>
        <begin position="373"/>
        <end position="421"/>
    </location>
</feature>
<evidence type="ECO:0000313" key="10">
    <source>
        <dbReference type="Proteomes" id="UP000032180"/>
    </source>
</evidence>
<dbReference type="InterPro" id="IPR008271">
    <property type="entry name" value="Ser/Thr_kinase_AS"/>
</dbReference>
<keyword evidence="1" id="KW-0723">Serine/threonine-protein kinase</keyword>
<dbReference type="Pfam" id="PF00069">
    <property type="entry name" value="Pkinase"/>
    <property type="match status" value="1"/>
</dbReference>
<reference evidence="9" key="3">
    <citation type="submission" date="2015-04" db="UniProtKB">
        <authorList>
            <consortium name="EnsemblPlants"/>
        </authorList>
    </citation>
    <scope>IDENTIFICATION</scope>
</reference>
<evidence type="ECO:0000256" key="7">
    <source>
        <dbReference type="SAM" id="MobiDB-lite"/>
    </source>
</evidence>
<feature type="region of interest" description="Disordered" evidence="7">
    <location>
        <begin position="66"/>
        <end position="99"/>
    </location>
</feature>
<keyword evidence="2" id="KW-0808">Transferase</keyword>
<feature type="domain" description="Protein kinase" evidence="8">
    <location>
        <begin position="436"/>
        <end position="726"/>
    </location>
</feature>
<proteinExistence type="predicted"/>
<dbReference type="FunFam" id="1.10.510.10:FF:000224">
    <property type="entry name" value="serine/threonine-protein kinase mph1 isoform X1"/>
    <property type="match status" value="1"/>
</dbReference>
<reference evidence="9 10" key="1">
    <citation type="submission" date="2012-08" db="EMBL/GenBank/DDBJ databases">
        <title>Oryza genome evolution.</title>
        <authorList>
            <person name="Wing R.A."/>
        </authorList>
    </citation>
    <scope>NUCLEOTIDE SEQUENCE</scope>
</reference>
<dbReference type="GO" id="GO:0098813">
    <property type="term" value="P:nuclear chromosome segregation"/>
    <property type="evidence" value="ECO:0007669"/>
    <property type="project" value="UniProtKB-ARBA"/>
</dbReference>
<dbReference type="SMART" id="SM00220">
    <property type="entry name" value="S_TKc"/>
    <property type="match status" value="1"/>
</dbReference>
<feature type="compositionally biased region" description="Low complexity" evidence="7">
    <location>
        <begin position="37"/>
        <end position="50"/>
    </location>
</feature>
<sequence length="783" mass="86628">METKDNFLQPPAAAAASGGGKAIQLPAVGIGDATGNLTSSSGSSSSSLTLSPLRSNFLRQVDAALKRQRPYGSMQSTKPRPRAQRVLRGEGSTKAGANPSVAQNLEGKVMQERRGLLGASRLRNAAPDHNKANPDGLVVSSQDELLLTMPSTLGTVTDTRDQNGCQNYQQRSDADLLVDRKKSSMEVSSSQMASPNALLGEDKEQFYLATDPQLTCQSDNVGVTAGSRMDSMLSYLHSVSLTAGDNFPVAQATDDQGRDQKEIGIAGAAVEMDIKYDAANLSQRIDEACDQNHGEPMTRCSVMGSSVTAISLHSGPTVQSKHVSQIDQYASPAQMPECGIESSGVPGHGPQKMHGVAMNHADCNTNNQQVDIHANGGMNKPVSGDGVCLPSQGLSGNDQSMSARDDGAPRRNKVEKERRKRNYDPDVFFKVNGKLYQKLGKIGSGGSSEVHKVISAECTIYALKKIKLKGRDYPTAYGFCQEIEYLNKLKGKKNIIQLIDYEVTDKSLLQDGSLSPRDGRIKDDHCIYMVLEYGEIDLANMVAQEWKERNNSNMKIDENWLRFYWQQMLKAVNTIHDERIVHSDLKPANFLLVRGALKLIDFGIAKAIMNDTTNIQRDSQIGTLNYMSPEAFMCNEQDSGGNIIKCGRPSDIWALGCILYQMVYGKTPFADYKSFWAKFKVVTDRNHKINYEPVDNPWLVDLMQRCLAWDRNDRWRIPQLLEHPFLVPLVPRDLPFIDQDPCRLLMERVRPHWANPKLHSFIAELEKDQCHPTSLMASFDSHI</sequence>
<evidence type="ECO:0000256" key="3">
    <source>
        <dbReference type="ARBA" id="ARBA00022741"/>
    </source>
</evidence>
<evidence type="ECO:0000256" key="2">
    <source>
        <dbReference type="ARBA" id="ARBA00022679"/>
    </source>
</evidence>
<reference evidence="10" key="2">
    <citation type="submission" date="2013-12" db="EMBL/GenBank/DDBJ databases">
        <authorList>
            <person name="Yu Y."/>
            <person name="Lee S."/>
            <person name="de Baynast K."/>
            <person name="Wissotski M."/>
            <person name="Liu L."/>
            <person name="Talag J."/>
            <person name="Goicoechea J."/>
            <person name="Angelova A."/>
            <person name="Jetty R."/>
            <person name="Kudrna D."/>
            <person name="Golser W."/>
            <person name="Rivera L."/>
            <person name="Zhang J."/>
            <person name="Wing R."/>
        </authorList>
    </citation>
    <scope>NUCLEOTIDE SEQUENCE</scope>
</reference>
<dbReference type="GO" id="GO:0007094">
    <property type="term" value="P:mitotic spindle assembly checkpoint signaling"/>
    <property type="evidence" value="ECO:0007669"/>
    <property type="project" value="TreeGrafter"/>
</dbReference>
<evidence type="ECO:0000256" key="4">
    <source>
        <dbReference type="ARBA" id="ARBA00022777"/>
    </source>
</evidence>
<dbReference type="HOGENOM" id="CLU_013521_0_0_1"/>
<organism evidence="9 10">
    <name type="scientific">Leersia perrieri</name>
    <dbReference type="NCBI Taxonomy" id="77586"/>
    <lineage>
        <taxon>Eukaryota</taxon>
        <taxon>Viridiplantae</taxon>
        <taxon>Streptophyta</taxon>
        <taxon>Embryophyta</taxon>
        <taxon>Tracheophyta</taxon>
        <taxon>Spermatophyta</taxon>
        <taxon>Magnoliopsida</taxon>
        <taxon>Liliopsida</taxon>
        <taxon>Poales</taxon>
        <taxon>Poaceae</taxon>
        <taxon>BOP clade</taxon>
        <taxon>Oryzoideae</taxon>
        <taxon>Oryzeae</taxon>
        <taxon>Oryzinae</taxon>
        <taxon>Leersia</taxon>
    </lineage>
</organism>
<keyword evidence="4" id="KW-0418">Kinase</keyword>
<name>A0A0D9VXZ3_9ORYZ</name>
<dbReference type="EnsemblPlants" id="LPERR03G25900.1">
    <property type="protein sequence ID" value="LPERR03G25900.1"/>
    <property type="gene ID" value="LPERR03G25900"/>
</dbReference>
<dbReference type="PANTHER" id="PTHR22974:SF21">
    <property type="entry name" value="DUAL SPECIFICITY PROTEIN KINASE TTK"/>
    <property type="match status" value="1"/>
</dbReference>
<dbReference type="Gene3D" id="3.30.200.20">
    <property type="entry name" value="Phosphorylase Kinase, domain 1"/>
    <property type="match status" value="1"/>
</dbReference>
<keyword evidence="10" id="KW-1185">Reference proteome</keyword>
<feature type="region of interest" description="Disordered" evidence="7">
    <location>
        <begin position="1"/>
        <end position="20"/>
    </location>
</feature>
<feature type="compositionally biased region" description="Basic and acidic residues" evidence="7">
    <location>
        <begin position="403"/>
        <end position="417"/>
    </location>
</feature>
<dbReference type="GO" id="GO:0033316">
    <property type="term" value="P:meiotic spindle assembly checkpoint signaling"/>
    <property type="evidence" value="ECO:0007669"/>
    <property type="project" value="TreeGrafter"/>
</dbReference>
<dbReference type="GO" id="GO:0004674">
    <property type="term" value="F:protein serine/threonine kinase activity"/>
    <property type="evidence" value="ECO:0007669"/>
    <property type="project" value="UniProtKB-KW"/>
</dbReference>
<dbReference type="InterPro" id="IPR011009">
    <property type="entry name" value="Kinase-like_dom_sf"/>
</dbReference>
<evidence type="ECO:0000313" key="9">
    <source>
        <dbReference type="EnsemblPlants" id="LPERR03G25900.1"/>
    </source>
</evidence>
<evidence type="ECO:0000259" key="8">
    <source>
        <dbReference type="PROSITE" id="PS50011"/>
    </source>
</evidence>
<dbReference type="FunFam" id="3.30.200.20:FF:000269">
    <property type="entry name" value="serine/threonine-protein kinase mph1 isoform X2"/>
    <property type="match status" value="1"/>
</dbReference>
<evidence type="ECO:0000256" key="1">
    <source>
        <dbReference type="ARBA" id="ARBA00022527"/>
    </source>
</evidence>
<dbReference type="Proteomes" id="UP000032180">
    <property type="component" value="Chromosome 3"/>
</dbReference>
<dbReference type="InterPro" id="IPR000719">
    <property type="entry name" value="Prot_kinase_dom"/>
</dbReference>
<dbReference type="InterPro" id="IPR017441">
    <property type="entry name" value="Protein_kinase_ATP_BS"/>
</dbReference>
<dbReference type="PROSITE" id="PS00107">
    <property type="entry name" value="PROTEIN_KINASE_ATP"/>
    <property type="match status" value="1"/>
</dbReference>
<dbReference type="PANTHER" id="PTHR22974">
    <property type="entry name" value="MIXED LINEAGE PROTEIN KINASE"/>
    <property type="match status" value="1"/>
</dbReference>
<dbReference type="GO" id="GO:0000776">
    <property type="term" value="C:kinetochore"/>
    <property type="evidence" value="ECO:0007669"/>
    <property type="project" value="TreeGrafter"/>
</dbReference>
<keyword evidence="5 6" id="KW-0067">ATP-binding</keyword>
<dbReference type="GO" id="GO:0005634">
    <property type="term" value="C:nucleus"/>
    <property type="evidence" value="ECO:0007669"/>
    <property type="project" value="TreeGrafter"/>
</dbReference>
<dbReference type="InterPro" id="IPR027084">
    <property type="entry name" value="Mps1_cat"/>
</dbReference>
<keyword evidence="3 6" id="KW-0547">Nucleotide-binding</keyword>
<evidence type="ECO:0000256" key="5">
    <source>
        <dbReference type="ARBA" id="ARBA00022840"/>
    </source>
</evidence>
<dbReference type="eggNOG" id="KOG0596">
    <property type="taxonomic scope" value="Eukaryota"/>
</dbReference>
<dbReference type="PROSITE" id="PS50011">
    <property type="entry name" value="PROTEIN_KINASE_DOM"/>
    <property type="match status" value="1"/>
</dbReference>
<dbReference type="GO" id="GO:0004712">
    <property type="term" value="F:protein serine/threonine/tyrosine kinase activity"/>
    <property type="evidence" value="ECO:0007669"/>
    <property type="project" value="TreeGrafter"/>
</dbReference>
<dbReference type="STRING" id="77586.A0A0D9VXZ3"/>
<dbReference type="GO" id="GO:0034501">
    <property type="term" value="P:protein localization to kinetochore"/>
    <property type="evidence" value="ECO:0007669"/>
    <property type="project" value="TreeGrafter"/>
</dbReference>
<evidence type="ECO:0000256" key="6">
    <source>
        <dbReference type="PROSITE-ProRule" id="PRU10141"/>
    </source>
</evidence>
<dbReference type="CDD" id="cd14131">
    <property type="entry name" value="PKc_Mps1"/>
    <property type="match status" value="1"/>
</dbReference>
<accession>A0A0D9VXZ3</accession>
<dbReference type="SUPFAM" id="SSF56112">
    <property type="entry name" value="Protein kinase-like (PK-like)"/>
    <property type="match status" value="1"/>
</dbReference>
<dbReference type="AlphaFoldDB" id="A0A0D9VXZ3"/>
<protein>
    <recommendedName>
        <fullName evidence="8">Protein kinase domain-containing protein</fullName>
    </recommendedName>
</protein>
<dbReference type="PROSITE" id="PS00108">
    <property type="entry name" value="PROTEIN_KINASE_ST"/>
    <property type="match status" value="1"/>
</dbReference>
<dbReference type="GO" id="GO:0005524">
    <property type="term" value="F:ATP binding"/>
    <property type="evidence" value="ECO:0007669"/>
    <property type="project" value="UniProtKB-UniRule"/>
</dbReference>
<feature type="compositionally biased region" description="Polar residues" evidence="7">
    <location>
        <begin position="392"/>
        <end position="402"/>
    </location>
</feature>
<feature type="binding site" evidence="6">
    <location>
        <position position="464"/>
    </location>
    <ligand>
        <name>ATP</name>
        <dbReference type="ChEBI" id="CHEBI:30616"/>
    </ligand>
</feature>
<dbReference type="Gramene" id="LPERR03G25900.1">
    <property type="protein sequence ID" value="LPERR03G25900.1"/>
    <property type="gene ID" value="LPERR03G25900"/>
</dbReference>